<sequence length="66" mass="6895">MQRKVLLKFISVETKNLQRAGIKQDGNDGCLITQSPVCAVGRVDARGGLSVACKPEKSGNIPVAGA</sequence>
<dbReference type="Proteomes" id="UP000294155">
    <property type="component" value="Unassembled WGS sequence"/>
</dbReference>
<gene>
    <name evidence="1" type="ORF">EWM57_15560</name>
</gene>
<evidence type="ECO:0000313" key="2">
    <source>
        <dbReference type="Proteomes" id="UP000294155"/>
    </source>
</evidence>
<organism evidence="1 2">
    <name type="scientific">Hymenobacter persicinus</name>
    <dbReference type="NCBI Taxonomy" id="2025506"/>
    <lineage>
        <taxon>Bacteria</taxon>
        <taxon>Pseudomonadati</taxon>
        <taxon>Bacteroidota</taxon>
        <taxon>Cytophagia</taxon>
        <taxon>Cytophagales</taxon>
        <taxon>Hymenobacteraceae</taxon>
        <taxon>Hymenobacter</taxon>
    </lineage>
</organism>
<comment type="caution">
    <text evidence="1">The sequence shown here is derived from an EMBL/GenBank/DDBJ whole genome shotgun (WGS) entry which is preliminary data.</text>
</comment>
<accession>A0A4Q5L8Q0</accession>
<dbReference type="EMBL" id="SEWE01000036">
    <property type="protein sequence ID" value="RYU78055.1"/>
    <property type="molecule type" value="Genomic_DNA"/>
</dbReference>
<evidence type="ECO:0000313" key="1">
    <source>
        <dbReference type="EMBL" id="RYU78055.1"/>
    </source>
</evidence>
<name>A0A4Q5L8Q0_9BACT</name>
<dbReference type="RefSeq" id="WP_165370540.1">
    <property type="nucleotide sequence ID" value="NZ_SEWE01000036.1"/>
</dbReference>
<keyword evidence="2" id="KW-1185">Reference proteome</keyword>
<proteinExistence type="predicted"/>
<dbReference type="AlphaFoldDB" id="A0A4Q5L8Q0"/>
<reference evidence="1 2" key="1">
    <citation type="submission" date="2019-02" db="EMBL/GenBank/DDBJ databases">
        <title>Bacterial novel species isolated from soil.</title>
        <authorList>
            <person name="Jung H.-Y."/>
        </authorList>
    </citation>
    <scope>NUCLEOTIDE SEQUENCE [LARGE SCALE GENOMIC DNA]</scope>
    <source>
        <strain evidence="1 2">1-3-3-3</strain>
    </source>
</reference>
<protein>
    <submittedName>
        <fullName evidence="1">Uncharacterized protein</fullName>
    </submittedName>
</protein>